<protein>
    <submittedName>
        <fullName evidence="1">16685_t:CDS:1</fullName>
    </submittedName>
</protein>
<organism evidence="1 2">
    <name type="scientific">Racocetra persica</name>
    <dbReference type="NCBI Taxonomy" id="160502"/>
    <lineage>
        <taxon>Eukaryota</taxon>
        <taxon>Fungi</taxon>
        <taxon>Fungi incertae sedis</taxon>
        <taxon>Mucoromycota</taxon>
        <taxon>Glomeromycotina</taxon>
        <taxon>Glomeromycetes</taxon>
        <taxon>Diversisporales</taxon>
        <taxon>Gigasporaceae</taxon>
        <taxon>Racocetra</taxon>
    </lineage>
</organism>
<reference evidence="1" key="1">
    <citation type="submission" date="2021-06" db="EMBL/GenBank/DDBJ databases">
        <authorList>
            <person name="Kallberg Y."/>
            <person name="Tangrot J."/>
            <person name="Rosling A."/>
        </authorList>
    </citation>
    <scope>NUCLEOTIDE SEQUENCE</scope>
    <source>
        <strain evidence="1">MA461A</strain>
    </source>
</reference>
<accession>A0ACA9LBF2</accession>
<evidence type="ECO:0000313" key="2">
    <source>
        <dbReference type="Proteomes" id="UP000789920"/>
    </source>
</evidence>
<dbReference type="EMBL" id="CAJVQC010002814">
    <property type="protein sequence ID" value="CAG8517700.1"/>
    <property type="molecule type" value="Genomic_DNA"/>
</dbReference>
<proteinExistence type="predicted"/>
<keyword evidence="2" id="KW-1185">Reference proteome</keyword>
<sequence>YESSPEETTDVNSNDTNNIPTGDESDNGPLYKVELTYRIELYPGTQTPFTNMYNQGLIPQQIFSVQLRPARNKTTYGGIFIFGGIDSRLYQGPITYTPVTYKFFWQIGIDAVEYNGKSVTKSSNSQKQQAIENMILSSNTWQVPCNLKNNVEVSIKINGVSLPINYKDLVRESVSSGSRWCYSGIGSTDSSIWILGGTFMKNYYVIFDLEQDQVGFATPVYNY</sequence>
<comment type="caution">
    <text evidence="1">The sequence shown here is derived from an EMBL/GenBank/DDBJ whole genome shotgun (WGS) entry which is preliminary data.</text>
</comment>
<name>A0ACA9LBF2_9GLOM</name>
<gene>
    <name evidence="1" type="ORF">RPERSI_LOCUS2553</name>
</gene>
<feature type="non-terminal residue" evidence="1">
    <location>
        <position position="1"/>
    </location>
</feature>
<dbReference type="Proteomes" id="UP000789920">
    <property type="component" value="Unassembled WGS sequence"/>
</dbReference>
<evidence type="ECO:0000313" key="1">
    <source>
        <dbReference type="EMBL" id="CAG8517700.1"/>
    </source>
</evidence>